<comment type="caution">
    <text evidence="1">The sequence shown here is derived from an EMBL/GenBank/DDBJ whole genome shotgun (WGS) entry which is preliminary data.</text>
</comment>
<evidence type="ECO:0000313" key="2">
    <source>
        <dbReference type="Proteomes" id="UP000710849"/>
    </source>
</evidence>
<dbReference type="AlphaFoldDB" id="A0A9P5LIX5"/>
<name>A0A9P5LIX5_9HELO</name>
<sequence>MGLVKLRIDASTLHAQCTVTVPAIRKKYGFWYLPGKEDGAAEIGKEFMYENGERERGHSFVR</sequence>
<protein>
    <submittedName>
        <fullName evidence="1">Uncharacterized protein</fullName>
    </submittedName>
</protein>
<dbReference type="EMBL" id="RCSW01000031">
    <property type="protein sequence ID" value="KAF7923429.1"/>
    <property type="molecule type" value="Genomic_DNA"/>
</dbReference>
<gene>
    <name evidence="1" type="ORF">EAE97_010867</name>
</gene>
<dbReference type="Proteomes" id="UP000710849">
    <property type="component" value="Unassembled WGS sequence"/>
</dbReference>
<accession>A0A9P5LIX5</accession>
<proteinExistence type="predicted"/>
<keyword evidence="2" id="KW-1185">Reference proteome</keyword>
<dbReference type="GeneID" id="62154455"/>
<evidence type="ECO:0000313" key="1">
    <source>
        <dbReference type="EMBL" id="KAF7923429.1"/>
    </source>
</evidence>
<reference evidence="1 2" key="1">
    <citation type="journal article" date="2020" name="Genome Biol. Evol.">
        <title>Comparative genomics of Sclerotiniaceae.</title>
        <authorList>
            <person name="Valero Jimenez C.A."/>
            <person name="Steentjes M."/>
            <person name="Scholten O.E."/>
            <person name="Van Kan J.A.L."/>
        </authorList>
    </citation>
    <scope>NUCLEOTIDE SEQUENCE [LARGE SCALE GENOMIC DNA]</scope>
    <source>
        <strain evidence="1 2">MUCL 94</strain>
    </source>
</reference>
<dbReference type="RefSeq" id="XP_038727772.1">
    <property type="nucleotide sequence ID" value="XM_038881382.1"/>
</dbReference>
<organism evidence="1 2">
    <name type="scientific">Botrytis byssoidea</name>
    <dbReference type="NCBI Taxonomy" id="139641"/>
    <lineage>
        <taxon>Eukaryota</taxon>
        <taxon>Fungi</taxon>
        <taxon>Dikarya</taxon>
        <taxon>Ascomycota</taxon>
        <taxon>Pezizomycotina</taxon>
        <taxon>Leotiomycetes</taxon>
        <taxon>Helotiales</taxon>
        <taxon>Sclerotiniaceae</taxon>
        <taxon>Botrytis</taxon>
    </lineage>
</organism>